<dbReference type="Pfam" id="PF11195">
    <property type="entry name" value="Tad2-like"/>
    <property type="match status" value="1"/>
</dbReference>
<dbReference type="AlphaFoldDB" id="A0A242JZT5"/>
<accession>A0A242JZT5</accession>
<reference evidence="2 3" key="1">
    <citation type="submission" date="2017-05" db="EMBL/GenBank/DDBJ databases">
        <title>The Genome Sequence of Enterococcus sp. 10A9_DIV0425.</title>
        <authorList>
            <consortium name="The Broad Institute Genomics Platform"/>
            <consortium name="The Broad Institute Genomic Center for Infectious Diseases"/>
            <person name="Earl A."/>
            <person name="Manson A."/>
            <person name="Schwartman J."/>
            <person name="Gilmore M."/>
            <person name="Abouelleil A."/>
            <person name="Cao P."/>
            <person name="Chapman S."/>
            <person name="Cusick C."/>
            <person name="Shea T."/>
            <person name="Young S."/>
            <person name="Neafsey D."/>
            <person name="Nusbaum C."/>
            <person name="Birren B."/>
        </authorList>
    </citation>
    <scope>NUCLEOTIDE SEQUENCE [LARGE SCALE GENOMIC DNA]</scope>
    <source>
        <strain evidence="2 3">10A9_DIV0425</strain>
    </source>
</reference>
<evidence type="ECO:0000313" key="3">
    <source>
        <dbReference type="Proteomes" id="UP000194933"/>
    </source>
</evidence>
<evidence type="ECO:0000313" key="2">
    <source>
        <dbReference type="EMBL" id="OTP10919.1"/>
    </source>
</evidence>
<feature type="non-terminal residue" evidence="2">
    <location>
        <position position="31"/>
    </location>
</feature>
<dbReference type="InterPro" id="IPR021361">
    <property type="entry name" value="Tad2-like_dom"/>
</dbReference>
<name>A0A242JZT5_9ENTE</name>
<organism evidence="2 3">
    <name type="scientific">Candidatus Enterococcus wittei</name>
    <dbReference type="NCBI Taxonomy" id="1987383"/>
    <lineage>
        <taxon>Bacteria</taxon>
        <taxon>Bacillati</taxon>
        <taxon>Bacillota</taxon>
        <taxon>Bacilli</taxon>
        <taxon>Lactobacillales</taxon>
        <taxon>Enterococcaceae</taxon>
        <taxon>Enterococcus</taxon>
    </lineage>
</organism>
<dbReference type="EMBL" id="NGMO01000002">
    <property type="protein sequence ID" value="OTP10919.1"/>
    <property type="molecule type" value="Genomic_DNA"/>
</dbReference>
<proteinExistence type="predicted"/>
<dbReference type="Proteomes" id="UP000194933">
    <property type="component" value="Unassembled WGS sequence"/>
</dbReference>
<comment type="caution">
    <text evidence="2">The sequence shown here is derived from an EMBL/GenBank/DDBJ whole genome shotgun (WGS) entry which is preliminary data.</text>
</comment>
<keyword evidence="3" id="KW-1185">Reference proteome</keyword>
<feature type="domain" description="Thoeris anti-defense 2-like" evidence="1">
    <location>
        <begin position="1"/>
        <end position="31"/>
    </location>
</feature>
<dbReference type="STRING" id="1987383.A5844_001053"/>
<protein>
    <recommendedName>
        <fullName evidence="1">Thoeris anti-defense 2-like domain-containing protein</fullName>
    </recommendedName>
</protein>
<evidence type="ECO:0000259" key="1">
    <source>
        <dbReference type="Pfam" id="PF11195"/>
    </source>
</evidence>
<dbReference type="RefSeq" id="WP_143353709.1">
    <property type="nucleotide sequence ID" value="NZ_NGMO01000002.1"/>
</dbReference>
<gene>
    <name evidence="2" type="ORF">A5844_001053</name>
</gene>
<sequence length="31" mass="3582">MTFEEVLPQLKQGAKIIRKGWSGFELYVTLV</sequence>